<dbReference type="OrthoDB" id="2666736at2"/>
<sequence>MLRKRIASLFDLRHKKKGFTFILMIILLASTLGLCISCTQSTDSKSNDMIIYENKELGFSMELPQEWKDRYIIEELEDGIDIFSKKNYQGGLLFSLRRVIGELITEEDMKQAPVGQKIVLQDNGYTYFIRMPSDVQYPPDNEELSQEYTSMSEQVSEIIKSISSVGNQKPKALNEGFKVVGTSFFTLEIPSDCDIKTFEDSVLLWDIYKGNDRIGYIDMVPYKAIESTEENIGDENIIHMTNDEIQRKARIQLFTDDLDQTAKEKIKESFLFTDGPYNVVDLQSTAGLYLDGGGKKIFGKIEDIQMENGVPVAINIKVMEFISDGPDGEKNPNGFHIKDLNKIEGYSLESSVLVAPLVAPNYSTYSTYGIYPLDEVFIESYEHLKDFFYDFIIGKDGQLKIILGHYVP</sequence>
<dbReference type="Proteomes" id="UP000198625">
    <property type="component" value="Unassembled WGS sequence"/>
</dbReference>
<reference evidence="1 2" key="1">
    <citation type="submission" date="2016-10" db="EMBL/GenBank/DDBJ databases">
        <authorList>
            <person name="de Groot N.N."/>
        </authorList>
    </citation>
    <scope>NUCLEOTIDE SEQUENCE [LARGE SCALE GENOMIC DNA]</scope>
    <source>
        <strain evidence="1 2">DSM 21650</strain>
    </source>
</reference>
<name>A0A1H3MU78_9FIRM</name>
<accession>A0A1H3MU78</accession>
<dbReference type="AlphaFoldDB" id="A0A1H3MU78"/>
<keyword evidence="2" id="KW-1185">Reference proteome</keyword>
<gene>
    <name evidence="1" type="ORF">SAMN05660462_00921</name>
</gene>
<dbReference type="RefSeq" id="WP_091727858.1">
    <property type="nucleotide sequence ID" value="NZ_FNQE01000008.1"/>
</dbReference>
<evidence type="ECO:0000313" key="2">
    <source>
        <dbReference type="Proteomes" id="UP000198625"/>
    </source>
</evidence>
<evidence type="ECO:0000313" key="1">
    <source>
        <dbReference type="EMBL" id="SDY80231.1"/>
    </source>
</evidence>
<dbReference type="EMBL" id="FNQE01000008">
    <property type="protein sequence ID" value="SDY80231.1"/>
    <property type="molecule type" value="Genomic_DNA"/>
</dbReference>
<organism evidence="1 2">
    <name type="scientific">Proteiniborus ethanoligenes</name>
    <dbReference type="NCBI Taxonomy" id="415015"/>
    <lineage>
        <taxon>Bacteria</taxon>
        <taxon>Bacillati</taxon>
        <taxon>Bacillota</taxon>
        <taxon>Clostridia</taxon>
        <taxon>Eubacteriales</taxon>
        <taxon>Proteiniborus</taxon>
    </lineage>
</organism>
<proteinExistence type="predicted"/>
<protein>
    <submittedName>
        <fullName evidence="1">Uncharacterized protein</fullName>
    </submittedName>
</protein>